<dbReference type="Pfam" id="PF01832">
    <property type="entry name" value="Glucosaminidase"/>
    <property type="match status" value="1"/>
</dbReference>
<evidence type="ECO:0000313" key="4">
    <source>
        <dbReference type="Proteomes" id="UP001523262"/>
    </source>
</evidence>
<proteinExistence type="predicted"/>
<dbReference type="Proteomes" id="UP001523262">
    <property type="component" value="Unassembled WGS sequence"/>
</dbReference>
<organism evidence="3 4">
    <name type="scientific">Neobacillus pocheonensis</name>
    <dbReference type="NCBI Taxonomy" id="363869"/>
    <lineage>
        <taxon>Bacteria</taxon>
        <taxon>Bacillati</taxon>
        <taxon>Bacillota</taxon>
        <taxon>Bacilli</taxon>
        <taxon>Bacillales</taxon>
        <taxon>Bacillaceae</taxon>
        <taxon>Neobacillus</taxon>
    </lineage>
</organism>
<dbReference type="InterPro" id="IPR051056">
    <property type="entry name" value="Glycosyl_Hydrolase_73"/>
</dbReference>
<keyword evidence="1" id="KW-0378">Hydrolase</keyword>
<dbReference type="Gene3D" id="2.30.30.40">
    <property type="entry name" value="SH3 Domains"/>
    <property type="match status" value="2"/>
</dbReference>
<gene>
    <name evidence="3" type="ORF">NDK43_09720</name>
</gene>
<sequence>MKIIKNKVTKSLLFASIFTIPIIFNSSKVLASGELLPPKGYIETPSNGTTINGESVVKGWFLDGSGVSKIEVLVDGKSMGVAQYGNARLDVQKAFPQYQNANSGYQYTLNSKTLTYGQHSLTVRETENNGKTIDLKSQLVNVQNLPAKGTIDTPTVATTIKGESVIKGWFLDGSGVSKIEVLVDGKSAGLAQYGSTRLDVQKAYPQYQNANSGYQYTLNTNNLTNGQHLLTVRETGKNGATNVLQSQMVNVQNLLSRGSIDTPAVGSTIKGESTIRGWFLDVSDVFKVEVLIDGKTMGQAQYGSTRLDVQKVYPEYQNASSGYQYTLNTMNLTNGQHSLTVRETGNNGTTKVLQSQMVNVQNLPAKGSLDTPAAGSTISGDSNVRGWFLDGSGVSKVEVLVDGKITGTAQYGSTRLDVANVYPNYQNTSSGYQYTLNTRNLTNGQHSLTIRETGNNGATNVLQSQMVNVQNLPAKGSLDTPANGALIKGDSVVTGWFLDGSGVSKVEVLVDGNTIGAAQVGSTRLDVSAVYPDYHNDASGYQYTLDTKQFADGPHTLAVKETGANGSTYTLTYNVTVGNGNLYTLVDLKKPANITANDIVNFINQKHPDSPLKQYAQSFIDAQVKYGVNAQYLVAHTIWETGWGGSDLITYKHNLYGYGAFDVCPFTCGYYFPSVADSINKVAYQVRHDYLDSSGTYYVSSYGPTLVGMNVHYATDPNWENGIASLMATMKPYDYSYYSNTKELVPSGSTPPSYGSDIPDGQDYPKDTILNFPSGITAKVNNSTLNLRSIPYVSPSSFLRTLSLNTVVNVVGLNTDVEFDPNSNGNYVYHWFRVNVNDQNGWLYGQSLDIDNLLQVNTSTGSLQILSSPSTDSTSTLLTSVTNGTYLKLVMNNGNPFTNNGWYNVYLPNSATTGWVSGANVKQIIH</sequence>
<name>A0ABT0WC51_9BACI</name>
<protein>
    <submittedName>
        <fullName evidence="3">Ig-like domain-containing protein</fullName>
    </submittedName>
</protein>
<dbReference type="PANTHER" id="PTHR33308:SF9">
    <property type="entry name" value="PEPTIDOGLYCAN HYDROLASE FLGJ"/>
    <property type="match status" value="1"/>
</dbReference>
<dbReference type="SMART" id="SM00047">
    <property type="entry name" value="LYZ2"/>
    <property type="match status" value="1"/>
</dbReference>
<reference evidence="3 4" key="1">
    <citation type="submission" date="2022-06" db="EMBL/GenBank/DDBJ databases">
        <authorList>
            <person name="Jeon C.O."/>
        </authorList>
    </citation>
    <scope>NUCLEOTIDE SEQUENCE [LARGE SCALE GENOMIC DNA]</scope>
    <source>
        <strain evidence="3 4">KCTC 13943</strain>
    </source>
</reference>
<dbReference type="Pfam" id="PF17957">
    <property type="entry name" value="Big_7"/>
    <property type="match status" value="5"/>
</dbReference>
<evidence type="ECO:0000259" key="2">
    <source>
        <dbReference type="SMART" id="SM00047"/>
    </source>
</evidence>
<evidence type="ECO:0000313" key="3">
    <source>
        <dbReference type="EMBL" id="MCM2532612.1"/>
    </source>
</evidence>
<comment type="caution">
    <text evidence="3">The sequence shown here is derived from an EMBL/GenBank/DDBJ whole genome shotgun (WGS) entry which is preliminary data.</text>
</comment>
<keyword evidence="4" id="KW-1185">Reference proteome</keyword>
<dbReference type="InterPro" id="IPR013783">
    <property type="entry name" value="Ig-like_fold"/>
</dbReference>
<dbReference type="EMBL" id="JAMQCR010000001">
    <property type="protein sequence ID" value="MCM2532612.1"/>
    <property type="molecule type" value="Genomic_DNA"/>
</dbReference>
<dbReference type="Gene3D" id="2.60.40.10">
    <property type="entry name" value="Immunoglobulins"/>
    <property type="match status" value="5"/>
</dbReference>
<feature type="domain" description="Mannosyl-glycoprotein endo-beta-N-acetylglucosamidase-like" evidence="2">
    <location>
        <begin position="604"/>
        <end position="736"/>
    </location>
</feature>
<dbReference type="InterPro" id="IPR002901">
    <property type="entry name" value="MGlyc_endo_b_GlcNAc-like_dom"/>
</dbReference>
<dbReference type="Gene3D" id="1.10.530.10">
    <property type="match status" value="1"/>
</dbReference>
<dbReference type="PANTHER" id="PTHR33308">
    <property type="entry name" value="PEPTIDOGLYCAN HYDROLASE FLGJ"/>
    <property type="match status" value="1"/>
</dbReference>
<accession>A0ABT0WC51</accession>
<evidence type="ECO:0000256" key="1">
    <source>
        <dbReference type="ARBA" id="ARBA00022801"/>
    </source>
</evidence>